<keyword evidence="3" id="KW-1185">Reference proteome</keyword>
<evidence type="ECO:0000313" key="2">
    <source>
        <dbReference type="EMBL" id="AFM15621.1"/>
    </source>
</evidence>
<keyword evidence="1" id="KW-0732">Signal</keyword>
<evidence type="ECO:0000256" key="1">
    <source>
        <dbReference type="SAM" id="SignalP"/>
    </source>
</evidence>
<dbReference type="HOGENOM" id="CLU_2494533_0_0_11"/>
<evidence type="ECO:0000313" key="3">
    <source>
        <dbReference type="Proteomes" id="UP000006057"/>
    </source>
</evidence>
<gene>
    <name evidence="2" type="ordered locus">Mycch_0805</name>
</gene>
<feature type="chain" id="PRO_5039177380" evidence="1">
    <location>
        <begin position="36"/>
        <end position="86"/>
    </location>
</feature>
<sequence precursor="true">MRIQTFGTKVLAASALTVGLSGLAIVGDVSASAQAAPLQGGFSVDKPWWHDDHHNRDWYRDGRWDGGHGCISASGPNGQITASWCT</sequence>
<reference evidence="2 3" key="1">
    <citation type="submission" date="2012-06" db="EMBL/GenBank/DDBJ databases">
        <title>Complete sequence of chromosome of Mycobacterium chubuense NBB4.</title>
        <authorList>
            <consortium name="US DOE Joint Genome Institute"/>
            <person name="Lucas S."/>
            <person name="Han J."/>
            <person name="Lapidus A."/>
            <person name="Cheng J.-F."/>
            <person name="Goodwin L."/>
            <person name="Pitluck S."/>
            <person name="Peters L."/>
            <person name="Mikhailova N."/>
            <person name="Teshima H."/>
            <person name="Detter J.C."/>
            <person name="Han C."/>
            <person name="Tapia R."/>
            <person name="Land M."/>
            <person name="Hauser L."/>
            <person name="Kyrpides N."/>
            <person name="Ivanova N."/>
            <person name="Pagani I."/>
            <person name="Mattes T."/>
            <person name="Holmes A."/>
            <person name="Rutledge P."/>
            <person name="Paulsen I."/>
            <person name="Coleman N."/>
            <person name="Woyke T."/>
        </authorList>
    </citation>
    <scope>NUCLEOTIDE SEQUENCE [LARGE SCALE GENOMIC DNA]</scope>
    <source>
        <strain evidence="2 3">NBB4</strain>
    </source>
</reference>
<dbReference type="EMBL" id="CP003053">
    <property type="protein sequence ID" value="AFM15621.1"/>
    <property type="molecule type" value="Genomic_DNA"/>
</dbReference>
<feature type="signal peptide" evidence="1">
    <location>
        <begin position="1"/>
        <end position="35"/>
    </location>
</feature>
<dbReference type="Proteomes" id="UP000006057">
    <property type="component" value="Chromosome"/>
</dbReference>
<dbReference type="KEGG" id="mcb:Mycch_0805"/>
<dbReference type="RefSeq" id="WP_014814112.1">
    <property type="nucleotide sequence ID" value="NC_018027.1"/>
</dbReference>
<dbReference type="PATRIC" id="fig|710421.3.peg.809"/>
<accession>I4BEB4</accession>
<proteinExistence type="predicted"/>
<dbReference type="STRING" id="710421.Mycch_0805"/>
<name>I4BEB4_MYCCN</name>
<dbReference type="AlphaFoldDB" id="I4BEB4"/>
<organism evidence="2 3">
    <name type="scientific">Mycolicibacterium chubuense (strain NBB4)</name>
    <name type="common">Mycobacterium chubuense</name>
    <dbReference type="NCBI Taxonomy" id="710421"/>
    <lineage>
        <taxon>Bacteria</taxon>
        <taxon>Bacillati</taxon>
        <taxon>Actinomycetota</taxon>
        <taxon>Actinomycetes</taxon>
        <taxon>Mycobacteriales</taxon>
        <taxon>Mycobacteriaceae</taxon>
        <taxon>Mycolicibacterium</taxon>
    </lineage>
</organism>
<protein>
    <submittedName>
        <fullName evidence="2">Uncharacterized protein</fullName>
    </submittedName>
</protein>